<evidence type="ECO:0000259" key="8">
    <source>
        <dbReference type="PROSITE" id="PS50076"/>
    </source>
</evidence>
<feature type="domain" description="J" evidence="8">
    <location>
        <begin position="27"/>
        <end position="89"/>
    </location>
</feature>
<dbReference type="GO" id="GO:0005783">
    <property type="term" value="C:endoplasmic reticulum"/>
    <property type="evidence" value="ECO:0007669"/>
    <property type="project" value="TreeGrafter"/>
</dbReference>
<protein>
    <recommendedName>
        <fullName evidence="2">DnaJ homolog subfamily B member 9</fullName>
    </recommendedName>
    <alternativeName>
        <fullName evidence="3">Endoplasmic reticulum DNA J domain-containing protein 4</fullName>
    </alternativeName>
</protein>
<sequence length="317" mass="37710">MSWSVRLRRGPLPFLQGSRSYSIKGASHYDTLGLTRRASPKEIKESYIQLSKVHHPDSTEGSAEAFRVISDAYEVLSNPGSKRDYDATLSVSVPLNEEVFRRRKRPEAPPRHRNIQVDLSQERMERAWTAYKDRWDREEERWRELEKLKKEFRKDLDDLRANMHNMTPEERDIFLEGMRLFRRPEHYKQFRRGDHYQNFRQNHQESSSRGSEEHPFSGFTRDKAKQWSEKVDNMKTFYNNSEFLGENYSQSSPKSVKYDIDQAGEIFRISQRTVATVLVIFSFFFLFDSFYQNDIRKTNRFFLMEAGKKNGSEPKET</sequence>
<gene>
    <name evidence="9" type="primary">DNAJ</name>
</gene>
<dbReference type="SUPFAM" id="SSF46565">
    <property type="entry name" value="Chaperone J-domain"/>
    <property type="match status" value="1"/>
</dbReference>
<keyword evidence="7" id="KW-0812">Transmembrane</keyword>
<dbReference type="PROSITE" id="PS00636">
    <property type="entry name" value="DNAJ_1"/>
    <property type="match status" value="1"/>
</dbReference>
<dbReference type="Gene3D" id="1.10.287.110">
    <property type="entry name" value="DnaJ domain"/>
    <property type="match status" value="1"/>
</dbReference>
<keyword evidence="7" id="KW-1133">Transmembrane helix</keyword>
<name>C1C2B2_CALCM</name>
<keyword evidence="7" id="KW-0472">Membrane</keyword>
<evidence type="ECO:0000256" key="2">
    <source>
        <dbReference type="ARBA" id="ARBA00040158"/>
    </source>
</evidence>
<dbReference type="PANTHER" id="PTHR44360">
    <property type="entry name" value="DNAJ HOMOLOG SUBFAMILY B MEMBER 9"/>
    <property type="match status" value="1"/>
</dbReference>
<dbReference type="InterPro" id="IPR036869">
    <property type="entry name" value="J_dom_sf"/>
</dbReference>
<dbReference type="PROSITE" id="PS50076">
    <property type="entry name" value="DNAJ_2"/>
    <property type="match status" value="1"/>
</dbReference>
<dbReference type="InterPro" id="IPR051948">
    <property type="entry name" value="Hsp70_co-chaperone_J-domain"/>
</dbReference>
<dbReference type="PRINTS" id="PR00625">
    <property type="entry name" value="JDOMAIN"/>
</dbReference>
<evidence type="ECO:0000256" key="1">
    <source>
        <dbReference type="ARBA" id="ARBA00023186"/>
    </source>
</evidence>
<dbReference type="InterPro" id="IPR001623">
    <property type="entry name" value="DnaJ_domain"/>
</dbReference>
<keyword evidence="1" id="KW-0143">Chaperone</keyword>
<dbReference type="GO" id="GO:0051787">
    <property type="term" value="F:misfolded protein binding"/>
    <property type="evidence" value="ECO:0007669"/>
    <property type="project" value="TreeGrafter"/>
</dbReference>
<evidence type="ECO:0000256" key="7">
    <source>
        <dbReference type="SAM" id="Phobius"/>
    </source>
</evidence>
<proteinExistence type="evidence at transcript level"/>
<feature type="transmembrane region" description="Helical" evidence="7">
    <location>
        <begin position="273"/>
        <end position="291"/>
    </location>
</feature>
<dbReference type="InterPro" id="IPR018253">
    <property type="entry name" value="DnaJ_domain_CS"/>
</dbReference>
<evidence type="ECO:0000256" key="6">
    <source>
        <dbReference type="SAM" id="MobiDB-lite"/>
    </source>
</evidence>
<feature type="region of interest" description="Disordered" evidence="6">
    <location>
        <begin position="201"/>
        <end position="223"/>
    </location>
</feature>
<comment type="function">
    <text evidence="4">Co-chaperone for Hsp70 protein HSPA5/BiP that acts as a key repressor of the ERN1/IRE1-mediated unfolded protein response (UPR). J domain-containing co-chaperones stimulate the ATPase activity of Hsp70 proteins and are required for efficient substrate recognition by Hsp70 proteins. In the unstressed endoplasmic reticulum, interacts with the luminal region of ERN1/IRE1 and selectively recruits HSPA5/BiP: HSPA5/BiP disrupts the dimerization of the active ERN1/IRE1 luminal region, thereby inactivating ERN1/IRE1. Also involved in endoplasmic reticulum-associated degradation (ERAD) of misfolded proteins. Required for survival of B-cell progenitors and normal antibody production.</text>
</comment>
<comment type="subunit">
    <text evidence="5">Interacts with HSPA5/BiP; interaction is direct. Interacts with ERN1/IRE1 (via the luminal region). Interacts with DERL1.</text>
</comment>
<dbReference type="GO" id="GO:0051087">
    <property type="term" value="F:protein-folding chaperone binding"/>
    <property type="evidence" value="ECO:0007669"/>
    <property type="project" value="TreeGrafter"/>
</dbReference>
<evidence type="ECO:0000256" key="4">
    <source>
        <dbReference type="ARBA" id="ARBA00045428"/>
    </source>
</evidence>
<dbReference type="CDD" id="cd06257">
    <property type="entry name" value="DnaJ"/>
    <property type="match status" value="1"/>
</dbReference>
<dbReference type="EMBL" id="BT080991">
    <property type="protein sequence ID" value="ACO15415.1"/>
    <property type="molecule type" value="mRNA"/>
</dbReference>
<organism evidence="9">
    <name type="scientific">Caligus clemensi</name>
    <name type="common">Sea louse</name>
    <dbReference type="NCBI Taxonomy" id="344056"/>
    <lineage>
        <taxon>Eukaryota</taxon>
        <taxon>Metazoa</taxon>
        <taxon>Ecdysozoa</taxon>
        <taxon>Arthropoda</taxon>
        <taxon>Crustacea</taxon>
        <taxon>Multicrustacea</taxon>
        <taxon>Hexanauplia</taxon>
        <taxon>Copepoda</taxon>
        <taxon>Siphonostomatoida</taxon>
        <taxon>Caligidae</taxon>
        <taxon>Caligus</taxon>
    </lineage>
</organism>
<feature type="compositionally biased region" description="Basic and acidic residues" evidence="6">
    <location>
        <begin position="210"/>
        <end position="223"/>
    </location>
</feature>
<dbReference type="AlphaFoldDB" id="C1C2B2"/>
<dbReference type="GO" id="GO:0036503">
    <property type="term" value="P:ERAD pathway"/>
    <property type="evidence" value="ECO:0007669"/>
    <property type="project" value="TreeGrafter"/>
</dbReference>
<evidence type="ECO:0000256" key="3">
    <source>
        <dbReference type="ARBA" id="ARBA00041533"/>
    </source>
</evidence>
<evidence type="ECO:0000313" key="9">
    <source>
        <dbReference type="EMBL" id="ACO15415.1"/>
    </source>
</evidence>
<dbReference type="SMART" id="SM00271">
    <property type="entry name" value="DnaJ"/>
    <property type="match status" value="1"/>
</dbReference>
<accession>C1C2B2</accession>
<dbReference type="Pfam" id="PF00226">
    <property type="entry name" value="DnaJ"/>
    <property type="match status" value="1"/>
</dbReference>
<evidence type="ECO:0000256" key="5">
    <source>
        <dbReference type="ARBA" id="ARBA00046365"/>
    </source>
</evidence>
<dbReference type="PANTHER" id="PTHR44360:SF1">
    <property type="entry name" value="DNAJ HOMOLOG SUBFAMILY B MEMBER 9"/>
    <property type="match status" value="1"/>
</dbReference>
<reference evidence="9" key="1">
    <citation type="submission" date="2009-03" db="EMBL/GenBank/DDBJ databases">
        <title>Caligus clemensi ESTs and full-length cDNAs.</title>
        <authorList>
            <person name="Yasuike M."/>
            <person name="von Schalburg K."/>
            <person name="Cooper G."/>
            <person name="Leong J."/>
            <person name="Jones S.R.M."/>
            <person name="Koop B.F."/>
        </authorList>
    </citation>
    <scope>NUCLEOTIDE SEQUENCE</scope>
    <source>
        <tissue evidence="9">Whole</tissue>
    </source>
</reference>